<comment type="subcellular location">
    <subcellularLocation>
        <location evidence="1">Cell inner membrane</location>
    </subcellularLocation>
</comment>
<keyword evidence="9" id="KW-1185">Reference proteome</keyword>
<dbReference type="PANTHER" id="PTHR30606:SF10">
    <property type="entry name" value="PHOSPHATIDYLINOSITOL MANNOSIDE ACYLTRANSFERASE"/>
    <property type="match status" value="1"/>
</dbReference>
<keyword evidence="7" id="KW-1133">Transmembrane helix</keyword>
<reference evidence="9" key="1">
    <citation type="journal article" date="2014" name="Genome Announc.">
        <title>Complete Genome Sequence of Campylobacter iguaniorum Strain 1485ET, Isolated from a Bearded Dragon (Pogona vitticeps).</title>
        <authorList>
            <person name="Gilbert M.J."/>
            <person name="Miller W.G."/>
            <person name="Yee E."/>
            <person name="Kik M."/>
            <person name="Wagenaar J.A."/>
            <person name="Duim B."/>
        </authorList>
    </citation>
    <scope>NUCLEOTIDE SEQUENCE [LARGE SCALE GENOMIC DNA]</scope>
    <source>
        <strain evidence="9">1485E</strain>
    </source>
</reference>
<dbReference type="GO" id="GO:0005886">
    <property type="term" value="C:plasma membrane"/>
    <property type="evidence" value="ECO:0007669"/>
    <property type="project" value="UniProtKB-SubCell"/>
</dbReference>
<evidence type="ECO:0000256" key="4">
    <source>
        <dbReference type="ARBA" id="ARBA00022679"/>
    </source>
</evidence>
<evidence type="ECO:0000313" key="8">
    <source>
        <dbReference type="EMBL" id="AII15489.1"/>
    </source>
</evidence>
<accession>A0A076FI33</accession>
<proteinExistence type="predicted"/>
<dbReference type="Proteomes" id="UP000028486">
    <property type="component" value="Chromosome"/>
</dbReference>
<dbReference type="GO" id="GO:0016746">
    <property type="term" value="F:acyltransferase activity"/>
    <property type="evidence" value="ECO:0007669"/>
    <property type="project" value="UniProtKB-KW"/>
</dbReference>
<dbReference type="HOGENOM" id="CLU_049421_2_1_7"/>
<evidence type="ECO:0000256" key="3">
    <source>
        <dbReference type="ARBA" id="ARBA00022519"/>
    </source>
</evidence>
<gene>
    <name evidence="8" type="ORF">CIG1485E_1680</name>
</gene>
<dbReference type="AlphaFoldDB" id="A0A076FI33"/>
<evidence type="ECO:0000256" key="5">
    <source>
        <dbReference type="ARBA" id="ARBA00023136"/>
    </source>
</evidence>
<keyword evidence="7" id="KW-0812">Transmembrane</keyword>
<keyword evidence="2" id="KW-1003">Cell membrane</keyword>
<name>A0A076FI33_9BACT</name>
<keyword evidence="6" id="KW-0012">Acyltransferase</keyword>
<dbReference type="KEGG" id="caj:CIG1485E_1680"/>
<feature type="transmembrane region" description="Helical" evidence="7">
    <location>
        <begin position="20"/>
        <end position="46"/>
    </location>
</feature>
<protein>
    <submittedName>
        <fullName evidence="8">Glycosyltransferase, family 2</fullName>
    </submittedName>
</protein>
<keyword evidence="5 7" id="KW-0472">Membrane</keyword>
<evidence type="ECO:0000313" key="9">
    <source>
        <dbReference type="Proteomes" id="UP000028486"/>
    </source>
</evidence>
<evidence type="ECO:0000256" key="2">
    <source>
        <dbReference type="ARBA" id="ARBA00022475"/>
    </source>
</evidence>
<sequence>MANNWFEQKEKGSFILLKITFYLVYFLPKFVLTPIIFLVSFVYFIISKNERQNLKKFYANLNAKFATKHKNRFLNFYEFSNSLTDKIAVWLGKIKFDDLILDNERELNKLFFSGGSGKVVIVSHFGNIEIARALSSHAKGLKMAILVYDKNSANFTNIINSLSKTNIKTFKVDELDISSMLEISNFIDGGGFICVMGDRTPLNGNKTTQVKFLGKMADFPQGGFAIASILKCDIWALWCIKIKGKYHLKADFLANDVNRRKIGSYIQIYADLLAQNCKSYPQMWFNFFDYWGKNEKL</sequence>
<evidence type="ECO:0000256" key="1">
    <source>
        <dbReference type="ARBA" id="ARBA00004533"/>
    </source>
</evidence>
<keyword evidence="3" id="KW-0997">Cell inner membrane</keyword>
<keyword evidence="4 8" id="KW-0808">Transferase</keyword>
<evidence type="ECO:0000256" key="6">
    <source>
        <dbReference type="ARBA" id="ARBA00023315"/>
    </source>
</evidence>
<evidence type="ECO:0000256" key="7">
    <source>
        <dbReference type="SAM" id="Phobius"/>
    </source>
</evidence>
<organism evidence="8 9">
    <name type="scientific">Campylobacter iguaniorum</name>
    <dbReference type="NCBI Taxonomy" id="1244531"/>
    <lineage>
        <taxon>Bacteria</taxon>
        <taxon>Pseudomonadati</taxon>
        <taxon>Campylobacterota</taxon>
        <taxon>Epsilonproteobacteria</taxon>
        <taxon>Campylobacterales</taxon>
        <taxon>Campylobacteraceae</taxon>
        <taxon>Campylobacter</taxon>
    </lineage>
</organism>
<dbReference type="PANTHER" id="PTHR30606">
    <property type="entry name" value="LIPID A BIOSYNTHESIS LAUROYL ACYLTRANSFERASE"/>
    <property type="match status" value="1"/>
</dbReference>
<dbReference type="InterPro" id="IPR004960">
    <property type="entry name" value="LipA_acyltrans"/>
</dbReference>
<dbReference type="GO" id="GO:0009247">
    <property type="term" value="P:glycolipid biosynthetic process"/>
    <property type="evidence" value="ECO:0007669"/>
    <property type="project" value="UniProtKB-ARBA"/>
</dbReference>
<dbReference type="eggNOG" id="COG4261">
    <property type="taxonomic scope" value="Bacteria"/>
</dbReference>
<dbReference type="EMBL" id="CP009043">
    <property type="protein sequence ID" value="AII15489.1"/>
    <property type="molecule type" value="Genomic_DNA"/>
</dbReference>